<evidence type="ECO:0000313" key="1">
    <source>
        <dbReference type="EMBL" id="AQZ67232.1"/>
    </source>
</evidence>
<dbReference type="OrthoDB" id="3688515at2"/>
<protein>
    <submittedName>
        <fullName evidence="1">Uncharacterized protein</fullName>
    </submittedName>
</protein>
<sequence>MADQVNATPTGIAERLTCDEARVRRWEAGEVRWPRTPYRLALTQLTGLEPEALGFSQTKQTGSGLIEARVIPADALRAEADLYGTVELAQQLQASDVESGTLEALAEASISCAGLTLSYPRAPYETERKSAWRRSTTCLPDASPWTSIANCS</sequence>
<reference evidence="2" key="1">
    <citation type="journal article" date="2017" name="Med. Chem. Commun.">
        <title>Nonomuraea sp. ATCC 55076 harbours the largest actinomycete chromosome to date and the kistamicin biosynthetic gene cluster.</title>
        <authorList>
            <person name="Nazari B."/>
            <person name="Forneris C.C."/>
            <person name="Gibson M.I."/>
            <person name="Moon K."/>
            <person name="Schramma K.R."/>
            <person name="Seyedsayamdost M.R."/>
        </authorList>
    </citation>
    <scope>NUCLEOTIDE SEQUENCE [LARGE SCALE GENOMIC DNA]</scope>
    <source>
        <strain evidence="2">ATCC 55076</strain>
    </source>
</reference>
<proteinExistence type="predicted"/>
<name>A0A1V0AAQ9_9ACTN</name>
<evidence type="ECO:0000313" key="2">
    <source>
        <dbReference type="Proteomes" id="UP000190797"/>
    </source>
</evidence>
<keyword evidence="2" id="KW-1185">Reference proteome</keyword>
<dbReference type="Proteomes" id="UP000190797">
    <property type="component" value="Chromosome"/>
</dbReference>
<organism evidence="1 2">
    <name type="scientific">[Actinomadura] parvosata subsp. kistnae</name>
    <dbReference type="NCBI Taxonomy" id="1909395"/>
    <lineage>
        <taxon>Bacteria</taxon>
        <taxon>Bacillati</taxon>
        <taxon>Actinomycetota</taxon>
        <taxon>Actinomycetes</taxon>
        <taxon>Streptosporangiales</taxon>
        <taxon>Streptosporangiaceae</taxon>
        <taxon>Nonomuraea</taxon>
    </lineage>
</organism>
<dbReference type="KEGG" id="noa:BKM31_42430"/>
<dbReference type="RefSeq" id="WP_080043541.1">
    <property type="nucleotide sequence ID" value="NZ_CP017717.1"/>
</dbReference>
<dbReference type="AlphaFoldDB" id="A0A1V0AAQ9"/>
<gene>
    <name evidence="1" type="ORF">BKM31_42430</name>
</gene>
<dbReference type="EMBL" id="CP017717">
    <property type="protein sequence ID" value="AQZ67232.1"/>
    <property type="molecule type" value="Genomic_DNA"/>
</dbReference>
<accession>A0A1V0AAQ9</accession>